<name>A0A5S9PZ32_9GAMM</name>
<dbReference type="OrthoDB" id="9796554at2"/>
<dbReference type="GO" id="GO:0017004">
    <property type="term" value="P:cytochrome complex assembly"/>
    <property type="evidence" value="ECO:0007669"/>
    <property type="project" value="UniProtKB-KW"/>
</dbReference>
<dbReference type="InterPro" id="IPR036249">
    <property type="entry name" value="Thioredoxin-like_sf"/>
</dbReference>
<dbReference type="EMBL" id="CACSIK010000001">
    <property type="protein sequence ID" value="CAA0092795.1"/>
    <property type="molecule type" value="Genomic_DNA"/>
</dbReference>
<evidence type="ECO:0000313" key="7">
    <source>
        <dbReference type="EMBL" id="CAA0110284.1"/>
    </source>
</evidence>
<evidence type="ECO:0000313" key="8">
    <source>
        <dbReference type="Proteomes" id="UP000435877"/>
    </source>
</evidence>
<evidence type="ECO:0000256" key="4">
    <source>
        <dbReference type="ARBA" id="ARBA00023284"/>
    </source>
</evidence>
<proteinExistence type="predicted"/>
<keyword evidence="8" id="KW-1185">Reference proteome</keyword>
<dbReference type="Pfam" id="PF00578">
    <property type="entry name" value="AhpC-TSA"/>
    <property type="match status" value="1"/>
</dbReference>
<accession>A0A5S9PZ32</accession>
<dbReference type="InterPro" id="IPR013766">
    <property type="entry name" value="Thioredoxin_domain"/>
</dbReference>
<dbReference type="PROSITE" id="PS51257">
    <property type="entry name" value="PROKAR_LIPOPROTEIN"/>
    <property type="match status" value="1"/>
</dbReference>
<dbReference type="InterPro" id="IPR017937">
    <property type="entry name" value="Thioredoxin_CS"/>
</dbReference>
<dbReference type="PANTHER" id="PTHR42852">
    <property type="entry name" value="THIOL:DISULFIDE INTERCHANGE PROTEIN DSBE"/>
    <property type="match status" value="1"/>
</dbReference>
<evidence type="ECO:0000313" key="6">
    <source>
        <dbReference type="EMBL" id="CAA0092795.1"/>
    </source>
</evidence>
<dbReference type="RefSeq" id="WP_159268910.1">
    <property type="nucleotide sequence ID" value="NZ_CACSIK010000001.1"/>
</dbReference>
<dbReference type="Proteomes" id="UP000435877">
    <property type="component" value="Unassembled WGS sequence"/>
</dbReference>
<evidence type="ECO:0000256" key="3">
    <source>
        <dbReference type="ARBA" id="ARBA00023157"/>
    </source>
</evidence>
<dbReference type="GO" id="GO:0016209">
    <property type="term" value="F:antioxidant activity"/>
    <property type="evidence" value="ECO:0007669"/>
    <property type="project" value="InterPro"/>
</dbReference>
<dbReference type="InterPro" id="IPR000866">
    <property type="entry name" value="AhpC/TSA"/>
</dbReference>
<organism evidence="7 9">
    <name type="scientific">Zhongshania aliphaticivorans</name>
    <dbReference type="NCBI Taxonomy" id="1470434"/>
    <lineage>
        <taxon>Bacteria</taxon>
        <taxon>Pseudomonadati</taxon>
        <taxon>Pseudomonadota</taxon>
        <taxon>Gammaproteobacteria</taxon>
        <taxon>Cellvibrionales</taxon>
        <taxon>Spongiibacteraceae</taxon>
        <taxon>Zhongshania</taxon>
    </lineage>
</organism>
<comment type="subcellular location">
    <subcellularLocation>
        <location evidence="1">Cell envelope</location>
    </subcellularLocation>
</comment>
<dbReference type="Gene3D" id="3.40.30.10">
    <property type="entry name" value="Glutaredoxin"/>
    <property type="match status" value="1"/>
</dbReference>
<dbReference type="GO" id="GO:0015036">
    <property type="term" value="F:disulfide oxidoreductase activity"/>
    <property type="evidence" value="ECO:0007669"/>
    <property type="project" value="UniProtKB-ARBA"/>
</dbReference>
<dbReference type="SUPFAM" id="SSF52833">
    <property type="entry name" value="Thioredoxin-like"/>
    <property type="match status" value="1"/>
</dbReference>
<evidence type="ECO:0000259" key="5">
    <source>
        <dbReference type="PROSITE" id="PS51352"/>
    </source>
</evidence>
<dbReference type="EMBL" id="CACSIM010000004">
    <property type="protein sequence ID" value="CAA0110284.1"/>
    <property type="molecule type" value="Genomic_DNA"/>
</dbReference>
<dbReference type="GO" id="GO:0030313">
    <property type="term" value="C:cell envelope"/>
    <property type="evidence" value="ECO:0007669"/>
    <property type="project" value="UniProtKB-SubCell"/>
</dbReference>
<feature type="domain" description="Thioredoxin" evidence="5">
    <location>
        <begin position="16"/>
        <end position="149"/>
    </location>
</feature>
<dbReference type="InterPro" id="IPR050553">
    <property type="entry name" value="Thioredoxin_ResA/DsbE_sf"/>
</dbReference>
<keyword evidence="3" id="KW-1015">Disulfide bond</keyword>
<evidence type="ECO:0000313" key="9">
    <source>
        <dbReference type="Proteomes" id="UP000439591"/>
    </source>
</evidence>
<dbReference type="AlphaFoldDB" id="A0A5S9PZ32"/>
<dbReference type="Proteomes" id="UP000439591">
    <property type="component" value="Unassembled WGS sequence"/>
</dbReference>
<keyword evidence="4" id="KW-0676">Redox-active center</keyword>
<evidence type="ECO:0000256" key="1">
    <source>
        <dbReference type="ARBA" id="ARBA00004196"/>
    </source>
</evidence>
<keyword evidence="2" id="KW-0201">Cytochrome c-type biogenesis</keyword>
<protein>
    <submittedName>
        <fullName evidence="7">Thiol-disulfide oxidoreductase ResA</fullName>
    </submittedName>
</protein>
<dbReference type="CDD" id="cd02966">
    <property type="entry name" value="TlpA_like_family"/>
    <property type="match status" value="1"/>
</dbReference>
<sequence length="152" mass="16406">MKTPTLPLIATLLVIFLAGCSKPDFDTTSGSGGNFSQGKWLIINYWATWCGPCREEIPDLNALATQRDDIKIYGVNYDNLRGYALKDAITEMGIQFDSILVDPSPQLAVPRPKVLPTTLLISPAGAVSETLTGPQTTEMLNAALLKAKALQP</sequence>
<evidence type="ECO:0000256" key="2">
    <source>
        <dbReference type="ARBA" id="ARBA00022748"/>
    </source>
</evidence>
<dbReference type="PANTHER" id="PTHR42852:SF6">
    <property type="entry name" value="THIOL:DISULFIDE INTERCHANGE PROTEIN DSBE"/>
    <property type="match status" value="1"/>
</dbReference>
<dbReference type="PROSITE" id="PS51352">
    <property type="entry name" value="THIOREDOXIN_2"/>
    <property type="match status" value="1"/>
</dbReference>
<gene>
    <name evidence="7" type="primary">resA_2</name>
    <name evidence="6" type="ORF">IHBHHGIJ_02361</name>
    <name evidence="7" type="ORF">KFEGEMFD_02548</name>
</gene>
<dbReference type="PROSITE" id="PS00194">
    <property type="entry name" value="THIOREDOXIN_1"/>
    <property type="match status" value="1"/>
</dbReference>
<reference evidence="8 9" key="1">
    <citation type="submission" date="2019-11" db="EMBL/GenBank/DDBJ databases">
        <authorList>
            <person name="Holert J."/>
        </authorList>
    </citation>
    <scope>NUCLEOTIDE SEQUENCE [LARGE SCALE GENOMIC DNA]</scope>
    <source>
        <strain evidence="7">BC3_2A</strain>
        <strain evidence="6">SB11_1A</strain>
    </source>
</reference>